<accession>A0AAE0UKK3</accession>
<dbReference type="AlphaFoldDB" id="A0AAE0UKK3"/>
<organism evidence="1 2">
    <name type="scientific">Hemibagrus guttatus</name>
    <dbReference type="NCBI Taxonomy" id="175788"/>
    <lineage>
        <taxon>Eukaryota</taxon>
        <taxon>Metazoa</taxon>
        <taxon>Chordata</taxon>
        <taxon>Craniata</taxon>
        <taxon>Vertebrata</taxon>
        <taxon>Euteleostomi</taxon>
        <taxon>Actinopterygii</taxon>
        <taxon>Neopterygii</taxon>
        <taxon>Teleostei</taxon>
        <taxon>Ostariophysi</taxon>
        <taxon>Siluriformes</taxon>
        <taxon>Bagridae</taxon>
        <taxon>Hemibagrus</taxon>
    </lineage>
</organism>
<proteinExistence type="predicted"/>
<protein>
    <submittedName>
        <fullName evidence="1">Uncharacterized protein</fullName>
    </submittedName>
</protein>
<evidence type="ECO:0000313" key="2">
    <source>
        <dbReference type="Proteomes" id="UP001274896"/>
    </source>
</evidence>
<evidence type="ECO:0000313" key="1">
    <source>
        <dbReference type="EMBL" id="KAK3508202.1"/>
    </source>
</evidence>
<feature type="non-terminal residue" evidence="1">
    <location>
        <position position="1"/>
    </location>
</feature>
<sequence>EAAANGNSINMEEYTTSVTRYISKCINYMTVSNTITTCSTQKLWMTVKRLVMRHIKTQLPPSLDPLQFVYHPNRSMDDAITTTLYLAFTYLDNKDSLV</sequence>
<gene>
    <name evidence="1" type="ORF">QTP70_017432</name>
</gene>
<name>A0AAE0UKK3_9TELE</name>
<keyword evidence="2" id="KW-1185">Reference proteome</keyword>
<comment type="caution">
    <text evidence="1">The sequence shown here is derived from an EMBL/GenBank/DDBJ whole genome shotgun (WGS) entry which is preliminary data.</text>
</comment>
<reference evidence="1" key="1">
    <citation type="submission" date="2023-06" db="EMBL/GenBank/DDBJ databases">
        <title>Male Hemibagrus guttatus genome.</title>
        <authorList>
            <person name="Bian C."/>
        </authorList>
    </citation>
    <scope>NUCLEOTIDE SEQUENCE</scope>
    <source>
        <strain evidence="1">Male_cb2023</strain>
        <tissue evidence="1">Muscle</tissue>
    </source>
</reference>
<dbReference type="EMBL" id="JAUCMX010000028">
    <property type="protein sequence ID" value="KAK3508202.1"/>
    <property type="molecule type" value="Genomic_DNA"/>
</dbReference>
<dbReference type="Proteomes" id="UP001274896">
    <property type="component" value="Unassembled WGS sequence"/>
</dbReference>